<feature type="transmembrane region" description="Helical" evidence="3">
    <location>
        <begin position="620"/>
        <end position="643"/>
    </location>
</feature>
<protein>
    <submittedName>
        <fullName evidence="6">Bifunctional metallophosphatase/5'-nucleotidase</fullName>
    </submittedName>
</protein>
<accession>A0A839K094</accession>
<dbReference type="Proteomes" id="UP000574276">
    <property type="component" value="Unassembled WGS sequence"/>
</dbReference>
<dbReference type="CDD" id="cd00845">
    <property type="entry name" value="MPP_UshA_N_like"/>
    <property type="match status" value="1"/>
</dbReference>
<dbReference type="GO" id="GO:0009166">
    <property type="term" value="P:nucleotide catabolic process"/>
    <property type="evidence" value="ECO:0007669"/>
    <property type="project" value="InterPro"/>
</dbReference>
<dbReference type="InterPro" id="IPR029052">
    <property type="entry name" value="Metallo-depent_PP-like"/>
</dbReference>
<keyword evidence="2" id="KW-0547">Nucleotide-binding</keyword>
<dbReference type="SUPFAM" id="SSF55816">
    <property type="entry name" value="5'-nucleotidase (syn. UDP-sugar hydrolase), C-terminal domain"/>
    <property type="match status" value="1"/>
</dbReference>
<keyword evidence="2" id="KW-0378">Hydrolase</keyword>
<dbReference type="EMBL" id="JACEGA010000001">
    <property type="protein sequence ID" value="MBB2183335.1"/>
    <property type="molecule type" value="Genomic_DNA"/>
</dbReference>
<dbReference type="InterPro" id="IPR008334">
    <property type="entry name" value="5'-Nucleotdase_C"/>
</dbReference>
<dbReference type="Gene3D" id="3.60.21.10">
    <property type="match status" value="1"/>
</dbReference>
<organism evidence="6 7">
    <name type="scientific">Variimorphobacter saccharofermentans</name>
    <dbReference type="NCBI Taxonomy" id="2755051"/>
    <lineage>
        <taxon>Bacteria</taxon>
        <taxon>Bacillati</taxon>
        <taxon>Bacillota</taxon>
        <taxon>Clostridia</taxon>
        <taxon>Lachnospirales</taxon>
        <taxon>Lachnospiraceae</taxon>
        <taxon>Variimorphobacter</taxon>
    </lineage>
</organism>
<dbReference type="PRINTS" id="PR01607">
    <property type="entry name" value="APYRASEFAMLY"/>
</dbReference>
<evidence type="ECO:0000256" key="2">
    <source>
        <dbReference type="RuleBase" id="RU362119"/>
    </source>
</evidence>
<gene>
    <name evidence="6" type="ORF">H0486_10645</name>
</gene>
<dbReference type="AlphaFoldDB" id="A0A839K094"/>
<sequence>MIKIKGTYKYRIILMALILLISAIGISTVYGEEKDKQVTILFTHDLHDNLLPMKYIENGTLTNIGGYARLQSAINREKEMDPEAVLVDGGDFSMGTPFQTIFQTDAPGLRILGSMGYDAVTFGNHEFDYRAEGLADCLNAAVESGEYLPQIVQANVHFPLDKDGKLTASLSKLKQSMENYGVKDYIVLERNGVKIGVFGLMGEESASMAPMSEVTFLDEIKEAKRVVKQLKEQEQVDMIICLSHSGTYPKASESEDEILAKEVPEIDVIISGHTHTKLSEPIRIGNTVIGSAENYGMNLGVMKLTQKASGEWELKRYELVRINDTLSEDVSISNRINEFKASVQEKYFRQFGLEFDEVVAYSDIQFQTLDELFSTHAEATIGNLISDAYIYSVKQAEGENYTPVDVAVVPNGTIRGTIFKGEITAADAFSISSLGIGKDGIPGYPLISVYLTGKELITLCEVDASITPIMGEAQLYLSGMNYTFNPNRLIFNKVTKTSLLRPDGTEEQIEMDKLYRVVCNLYSAQMLSIVGDKSYGIMSIVPKTREGEAITDFEKQIIYNEADSSKTELKEWYAVVQYLKSFNSVDGIPHIPAYYETTQGRKNIDQRKNIVVLLQNPNGFALAIYIAVPLILALICLIIVKCIKHFLHKGKRK</sequence>
<dbReference type="Pfam" id="PF00149">
    <property type="entry name" value="Metallophos"/>
    <property type="match status" value="1"/>
</dbReference>
<feature type="domain" description="Calcineurin-like phosphoesterase" evidence="4">
    <location>
        <begin position="39"/>
        <end position="276"/>
    </location>
</feature>
<reference evidence="6 7" key="1">
    <citation type="submission" date="2020-07" db="EMBL/GenBank/DDBJ databases">
        <title>Characterization and genome sequencing of isolate MD1, a novel member within the family Lachnospiraceae.</title>
        <authorList>
            <person name="Rettenmaier R."/>
            <person name="Di Bello L."/>
            <person name="Zinser C."/>
            <person name="Scheitz K."/>
            <person name="Liebl W."/>
            <person name="Zverlov V."/>
        </authorList>
    </citation>
    <scope>NUCLEOTIDE SEQUENCE [LARGE SCALE GENOMIC DNA]</scope>
    <source>
        <strain evidence="6 7">MD1</strain>
    </source>
</reference>
<dbReference type="InterPro" id="IPR036907">
    <property type="entry name" value="5'-Nucleotdase_C_sf"/>
</dbReference>
<dbReference type="InterPro" id="IPR004843">
    <property type="entry name" value="Calcineurin-like_PHP"/>
</dbReference>
<feature type="domain" description="5'-Nucleotidase C-terminal" evidence="5">
    <location>
        <begin position="375"/>
        <end position="524"/>
    </location>
</feature>
<evidence type="ECO:0000313" key="7">
    <source>
        <dbReference type="Proteomes" id="UP000574276"/>
    </source>
</evidence>
<dbReference type="Pfam" id="PF02872">
    <property type="entry name" value="5_nucleotid_C"/>
    <property type="match status" value="1"/>
</dbReference>
<keyword evidence="3" id="KW-0472">Membrane</keyword>
<comment type="caution">
    <text evidence="6">The sequence shown here is derived from an EMBL/GenBank/DDBJ whole genome shotgun (WGS) entry which is preliminary data.</text>
</comment>
<dbReference type="PANTHER" id="PTHR11575:SF24">
    <property type="entry name" value="5'-NUCLEOTIDASE"/>
    <property type="match status" value="1"/>
</dbReference>
<proteinExistence type="inferred from homology"/>
<evidence type="ECO:0000313" key="6">
    <source>
        <dbReference type="EMBL" id="MBB2183335.1"/>
    </source>
</evidence>
<dbReference type="GO" id="GO:0016787">
    <property type="term" value="F:hydrolase activity"/>
    <property type="evidence" value="ECO:0007669"/>
    <property type="project" value="UniProtKB-KW"/>
</dbReference>
<name>A0A839K094_9FIRM</name>
<keyword evidence="1" id="KW-0732">Signal</keyword>
<evidence type="ECO:0000259" key="4">
    <source>
        <dbReference type="Pfam" id="PF00149"/>
    </source>
</evidence>
<dbReference type="InterPro" id="IPR006179">
    <property type="entry name" value="5_nucleotidase/apyrase"/>
</dbReference>
<keyword evidence="3" id="KW-0812">Transmembrane</keyword>
<dbReference type="SUPFAM" id="SSF56300">
    <property type="entry name" value="Metallo-dependent phosphatases"/>
    <property type="match status" value="1"/>
</dbReference>
<comment type="similarity">
    <text evidence="2">Belongs to the 5'-nucleotidase family.</text>
</comment>
<evidence type="ECO:0000256" key="3">
    <source>
        <dbReference type="SAM" id="Phobius"/>
    </source>
</evidence>
<dbReference type="RefSeq" id="WP_228352996.1">
    <property type="nucleotide sequence ID" value="NZ_JACEGA010000001.1"/>
</dbReference>
<evidence type="ECO:0000256" key="1">
    <source>
        <dbReference type="ARBA" id="ARBA00022729"/>
    </source>
</evidence>
<evidence type="ECO:0000259" key="5">
    <source>
        <dbReference type="Pfam" id="PF02872"/>
    </source>
</evidence>
<dbReference type="Gene3D" id="3.90.780.10">
    <property type="entry name" value="5'-Nucleotidase, C-terminal domain"/>
    <property type="match status" value="1"/>
</dbReference>
<dbReference type="PANTHER" id="PTHR11575">
    <property type="entry name" value="5'-NUCLEOTIDASE-RELATED"/>
    <property type="match status" value="1"/>
</dbReference>
<keyword evidence="3" id="KW-1133">Transmembrane helix</keyword>
<dbReference type="GO" id="GO:0000166">
    <property type="term" value="F:nucleotide binding"/>
    <property type="evidence" value="ECO:0007669"/>
    <property type="project" value="UniProtKB-KW"/>
</dbReference>
<keyword evidence="7" id="KW-1185">Reference proteome</keyword>